<dbReference type="Proteomes" id="UP000838412">
    <property type="component" value="Chromosome 5"/>
</dbReference>
<evidence type="ECO:0000256" key="4">
    <source>
        <dbReference type="SAM" id="SignalP"/>
    </source>
</evidence>
<keyword evidence="1" id="KW-0285">Flavoprotein</keyword>
<dbReference type="OrthoDB" id="5046242at2759"/>
<dbReference type="Pfam" id="PF01593">
    <property type="entry name" value="Amino_oxidase"/>
    <property type="match status" value="1"/>
</dbReference>
<evidence type="ECO:0000313" key="7">
    <source>
        <dbReference type="Proteomes" id="UP000838412"/>
    </source>
</evidence>
<dbReference type="GO" id="GO:0006598">
    <property type="term" value="P:polyamine catabolic process"/>
    <property type="evidence" value="ECO:0007669"/>
    <property type="project" value="TreeGrafter"/>
</dbReference>
<keyword evidence="7" id="KW-1185">Reference proteome</keyword>
<dbReference type="PANTHER" id="PTHR10742">
    <property type="entry name" value="FLAVIN MONOAMINE OXIDASE"/>
    <property type="match status" value="1"/>
</dbReference>
<dbReference type="InterPro" id="IPR050281">
    <property type="entry name" value="Flavin_monoamine_oxidase"/>
</dbReference>
<accession>A0A8K0EVE9</accession>
<feature type="transmembrane region" description="Helical" evidence="3">
    <location>
        <begin position="509"/>
        <end position="527"/>
    </location>
</feature>
<keyword evidence="3" id="KW-0472">Membrane</keyword>
<gene>
    <name evidence="6" type="primary">KDM1B</name>
    <name evidence="6" type="ORF">BLAG_LOCUS18973</name>
</gene>
<organism evidence="6 7">
    <name type="scientific">Branchiostoma lanceolatum</name>
    <name type="common">Common lancelet</name>
    <name type="synonym">Amphioxus lanceolatum</name>
    <dbReference type="NCBI Taxonomy" id="7740"/>
    <lineage>
        <taxon>Eukaryota</taxon>
        <taxon>Metazoa</taxon>
        <taxon>Chordata</taxon>
        <taxon>Cephalochordata</taxon>
        <taxon>Leptocardii</taxon>
        <taxon>Amphioxiformes</taxon>
        <taxon>Branchiostomatidae</taxon>
        <taxon>Branchiostoma</taxon>
    </lineage>
</organism>
<dbReference type="SUPFAM" id="SSF51905">
    <property type="entry name" value="FAD/NAD(P)-binding domain"/>
    <property type="match status" value="1"/>
</dbReference>
<name>A0A8K0EVE9_BRALA</name>
<sequence>MFSLFSRIAASLLMILTACQCETVKTKVLVLGAGMAGISAARSLNQSGLTDFVILEGTGRVGGRIWSVQFGGKTIELGGNWVHGISDDNPVWNMVKSHNVTGIVSNWDNIKVRNSSGHDVTSQWHTVLASVDEPSEATYDLAVERNATGQPDMPLRAGLKLSGWNPTSSMEKAVEYRSYDWGFGEGPDVSSLIRGELDPTIELFGESDYFLTDPRGYGYIINQMAESFLAENDQRLKLNKTITTIEWTGDGVTVTTNDRSSYTADFAIVTFSMGVLQSNSVEFVPGLPDWKREAIFRVRMSVYTKIYMKFPSKFWDDNEYIVYVAERRGYYTVWQNMEAEGLFPTGTNILLVNLVGEEARRVVAQSDEATQAEIMAVLRTIYGAGIPDPTDILVPRWEQDPFFRGSYANWGVGIDDDELRKLQAPVAGRLFFAGDGTGLHYGYLQGAFFEGARVAGAIATCVGGGPCEEGYQYQPPRRGCTCRAADNFDRQATVDNGSCLYPTSGGDRIVPFSTLFYILVVAAFTFTDMM</sequence>
<feature type="chain" id="PRO_5035418354" evidence="4">
    <location>
        <begin position="22"/>
        <end position="530"/>
    </location>
</feature>
<evidence type="ECO:0000313" key="6">
    <source>
        <dbReference type="EMBL" id="CAH1264703.1"/>
    </source>
</evidence>
<proteinExistence type="predicted"/>
<evidence type="ECO:0000256" key="2">
    <source>
        <dbReference type="ARBA" id="ARBA00022827"/>
    </source>
</evidence>
<feature type="domain" description="Amine oxidase" evidence="5">
    <location>
        <begin position="35"/>
        <end position="458"/>
    </location>
</feature>
<evidence type="ECO:0000256" key="1">
    <source>
        <dbReference type="ARBA" id="ARBA00022630"/>
    </source>
</evidence>
<evidence type="ECO:0000259" key="5">
    <source>
        <dbReference type="Pfam" id="PF01593"/>
    </source>
</evidence>
<feature type="signal peptide" evidence="4">
    <location>
        <begin position="1"/>
        <end position="21"/>
    </location>
</feature>
<dbReference type="InterPro" id="IPR036188">
    <property type="entry name" value="FAD/NAD-bd_sf"/>
</dbReference>
<keyword evidence="2" id="KW-0274">FAD</keyword>
<reference evidence="6" key="1">
    <citation type="submission" date="2022-01" db="EMBL/GenBank/DDBJ databases">
        <authorList>
            <person name="Braso-Vives M."/>
        </authorList>
    </citation>
    <scope>NUCLEOTIDE SEQUENCE</scope>
</reference>
<dbReference type="InterPro" id="IPR002937">
    <property type="entry name" value="Amino_oxidase"/>
</dbReference>
<keyword evidence="3" id="KW-0812">Transmembrane</keyword>
<dbReference type="PROSITE" id="PS51257">
    <property type="entry name" value="PROKAR_LIPOPROTEIN"/>
    <property type="match status" value="1"/>
</dbReference>
<dbReference type="Gene3D" id="3.50.50.60">
    <property type="entry name" value="FAD/NAD(P)-binding domain"/>
    <property type="match status" value="1"/>
</dbReference>
<keyword evidence="4" id="KW-0732">Signal</keyword>
<dbReference type="Gene3D" id="3.90.660.10">
    <property type="match status" value="1"/>
</dbReference>
<keyword evidence="3" id="KW-1133">Transmembrane helix</keyword>
<dbReference type="SUPFAM" id="SSF54373">
    <property type="entry name" value="FAD-linked reductases, C-terminal domain"/>
    <property type="match status" value="1"/>
</dbReference>
<dbReference type="PANTHER" id="PTHR10742:SF313">
    <property type="entry name" value="AMINE OXIDASE"/>
    <property type="match status" value="1"/>
</dbReference>
<dbReference type="GO" id="GO:0016491">
    <property type="term" value="F:oxidoreductase activity"/>
    <property type="evidence" value="ECO:0007669"/>
    <property type="project" value="InterPro"/>
</dbReference>
<dbReference type="AlphaFoldDB" id="A0A8K0EVE9"/>
<dbReference type="EMBL" id="OV696690">
    <property type="protein sequence ID" value="CAH1264703.1"/>
    <property type="molecule type" value="Genomic_DNA"/>
</dbReference>
<evidence type="ECO:0000256" key="3">
    <source>
        <dbReference type="SAM" id="Phobius"/>
    </source>
</evidence>
<protein>
    <submittedName>
        <fullName evidence="6">KDM1B protein</fullName>
    </submittedName>
</protein>